<reference evidence="3" key="1">
    <citation type="journal article" date="2016" name="Genome Biol. Evol.">
        <title>Comparative 'omics' of the Fusarium fujikuroi species complex highlights differences in genetic potential and metabolite synthesis.</title>
        <authorList>
            <person name="Niehaus E.-M."/>
            <person name="Muensterkoetter M."/>
            <person name="Proctor R.H."/>
            <person name="Brown D.W."/>
            <person name="Sharon A."/>
            <person name="Idan Y."/>
            <person name="Oren-Young L."/>
            <person name="Sieber C.M."/>
            <person name="Novak O."/>
            <person name="Pencik A."/>
            <person name="Tarkowska D."/>
            <person name="Hromadova K."/>
            <person name="Freeman S."/>
            <person name="Maymon M."/>
            <person name="Elazar M."/>
            <person name="Youssef S.A."/>
            <person name="El-Shabrawy E.S.M."/>
            <person name="Shalaby A.B.A."/>
            <person name="Houterman P."/>
            <person name="Brock N.L."/>
            <person name="Burkhardt I."/>
            <person name="Tsavkelova E.A."/>
            <person name="Dickschat J.S."/>
            <person name="Galuszka P."/>
            <person name="Gueldener U."/>
            <person name="Tudzynski B."/>
        </authorList>
    </citation>
    <scope>NUCLEOTIDE SEQUENCE [LARGE SCALE GENOMIC DNA]</scope>
    <source>
        <strain evidence="3">MRC7560</strain>
    </source>
</reference>
<organism evidence="2 3">
    <name type="scientific">Fusarium mangiferae</name>
    <name type="common">Mango malformation disease fungus</name>
    <dbReference type="NCBI Taxonomy" id="192010"/>
    <lineage>
        <taxon>Eukaryota</taxon>
        <taxon>Fungi</taxon>
        <taxon>Dikarya</taxon>
        <taxon>Ascomycota</taxon>
        <taxon>Pezizomycotina</taxon>
        <taxon>Sordariomycetes</taxon>
        <taxon>Hypocreomycetidae</taxon>
        <taxon>Hypocreales</taxon>
        <taxon>Nectriaceae</taxon>
        <taxon>Fusarium</taxon>
        <taxon>Fusarium fujikuroi species complex</taxon>
    </lineage>
</organism>
<sequence length="235" mass="26123">MLAETTSVIAEDIRSARIASKFRPCVVTIDDNASVSSASSNTSASRSHTVKSVHEMIDFALVLKPDQELASIIEQYTKLSTDRTVNQTTYSPLKIRAVPVFIKTKMTSAKIETSDAQLGVWIAAWHESLYSIMVCGGNHERIITVPLIQVLKGTWTVMFSVDGENELKIVDGGQAMIGNSNSLMGMYQLQAAFKAITQWMEEPLKGWITRILTTALVDLVLRTTEYNSRLYEDKK</sequence>
<comment type="caution">
    <text evidence="2">The sequence shown here is derived from an EMBL/GenBank/DDBJ whole genome shotgun (WGS) entry which is preliminary data.</text>
</comment>
<protein>
    <recommendedName>
        <fullName evidence="1">PD-(D/E)XK nuclease-like domain-containing protein</fullName>
    </recommendedName>
</protein>
<evidence type="ECO:0000259" key="1">
    <source>
        <dbReference type="Pfam" id="PF20516"/>
    </source>
</evidence>
<dbReference type="InterPro" id="IPR046797">
    <property type="entry name" value="PDDEXK_12"/>
</dbReference>
<dbReference type="GeneID" id="65093586"/>
<keyword evidence="3" id="KW-1185">Reference proteome</keyword>
<dbReference type="VEuPathDB" id="FungiDB:FMAN_14339"/>
<name>A0A1L7UHA6_FUSMA</name>
<evidence type="ECO:0000313" key="3">
    <source>
        <dbReference type="Proteomes" id="UP000184255"/>
    </source>
</evidence>
<dbReference type="AlphaFoldDB" id="A0A1L7UHA6"/>
<gene>
    <name evidence="2" type="ORF">FMAN_14339</name>
</gene>
<proteinExistence type="predicted"/>
<accession>A0A1L7UHA6</accession>
<feature type="domain" description="PD-(D/E)XK nuclease-like" evidence="1">
    <location>
        <begin position="32"/>
        <end position="202"/>
    </location>
</feature>
<dbReference type="Proteomes" id="UP000184255">
    <property type="component" value="Unassembled WGS sequence"/>
</dbReference>
<dbReference type="Pfam" id="PF20516">
    <property type="entry name" value="PDDEXK_12"/>
    <property type="match status" value="1"/>
</dbReference>
<evidence type="ECO:0000313" key="2">
    <source>
        <dbReference type="EMBL" id="CVL07405.1"/>
    </source>
</evidence>
<dbReference type="RefSeq" id="XP_041690443.1">
    <property type="nucleotide sequence ID" value="XM_041825020.1"/>
</dbReference>
<dbReference type="EMBL" id="FCQH01000020">
    <property type="protein sequence ID" value="CVL07405.1"/>
    <property type="molecule type" value="Genomic_DNA"/>
</dbReference>